<comment type="caution">
    <text evidence="12">The sequence shown here is derived from an EMBL/GenBank/DDBJ whole genome shotgun (WGS) entry which is preliminary data.</text>
</comment>
<dbReference type="GO" id="GO:1990573">
    <property type="term" value="P:potassium ion import across plasma membrane"/>
    <property type="evidence" value="ECO:0007669"/>
    <property type="project" value="TreeGrafter"/>
</dbReference>
<dbReference type="NCBIfam" id="TIGR01494">
    <property type="entry name" value="ATPase_P-type"/>
    <property type="match status" value="3"/>
</dbReference>
<proteinExistence type="predicted"/>
<dbReference type="EMBL" id="DRYK01000030">
    <property type="protein sequence ID" value="HHP67595.1"/>
    <property type="molecule type" value="Genomic_DNA"/>
</dbReference>
<organism evidence="12">
    <name type="scientific">Thermogladius calderae</name>
    <dbReference type="NCBI Taxonomy" id="1200300"/>
    <lineage>
        <taxon>Archaea</taxon>
        <taxon>Thermoproteota</taxon>
        <taxon>Thermoprotei</taxon>
        <taxon>Desulfurococcales</taxon>
        <taxon>Desulfurococcaceae</taxon>
        <taxon>Thermogladius</taxon>
    </lineage>
</organism>
<dbReference type="InterPro" id="IPR008250">
    <property type="entry name" value="ATPase_P-typ_transduc_dom_A_sf"/>
</dbReference>
<dbReference type="SMART" id="SM00831">
    <property type="entry name" value="Cation_ATPase_N"/>
    <property type="match status" value="1"/>
</dbReference>
<dbReference type="InterPro" id="IPR023298">
    <property type="entry name" value="ATPase_P-typ_TM_dom_sf"/>
</dbReference>
<feature type="transmembrane region" description="Helical" evidence="10">
    <location>
        <begin position="86"/>
        <end position="102"/>
    </location>
</feature>
<keyword evidence="7" id="KW-1278">Translocase</keyword>
<evidence type="ECO:0000259" key="11">
    <source>
        <dbReference type="SMART" id="SM00831"/>
    </source>
</evidence>
<dbReference type="GO" id="GO:0005886">
    <property type="term" value="C:plasma membrane"/>
    <property type="evidence" value="ECO:0007669"/>
    <property type="project" value="UniProtKB-SubCell"/>
</dbReference>
<evidence type="ECO:0000256" key="8">
    <source>
        <dbReference type="ARBA" id="ARBA00022989"/>
    </source>
</evidence>
<dbReference type="GO" id="GO:0030007">
    <property type="term" value="P:intracellular potassium ion homeostasis"/>
    <property type="evidence" value="ECO:0007669"/>
    <property type="project" value="TreeGrafter"/>
</dbReference>
<dbReference type="GO" id="GO:0005524">
    <property type="term" value="F:ATP binding"/>
    <property type="evidence" value="ECO:0007669"/>
    <property type="project" value="UniProtKB-KW"/>
</dbReference>
<comment type="subcellular location">
    <subcellularLocation>
        <location evidence="1">Cell membrane</location>
        <topology evidence="1">Multi-pass membrane protein</topology>
    </subcellularLocation>
</comment>
<dbReference type="GO" id="GO:0006883">
    <property type="term" value="P:intracellular sodium ion homeostasis"/>
    <property type="evidence" value="ECO:0007669"/>
    <property type="project" value="TreeGrafter"/>
</dbReference>
<dbReference type="FunFam" id="2.70.150.10:FF:000016">
    <property type="entry name" value="Calcium-transporting P-type ATPase putative"/>
    <property type="match status" value="1"/>
</dbReference>
<dbReference type="SFLD" id="SFLDS00003">
    <property type="entry name" value="Haloacid_Dehalogenase"/>
    <property type="match status" value="1"/>
</dbReference>
<dbReference type="SUPFAM" id="SSF81653">
    <property type="entry name" value="Calcium ATPase, transduction domain A"/>
    <property type="match status" value="1"/>
</dbReference>
<dbReference type="InterPro" id="IPR006068">
    <property type="entry name" value="ATPase_P-typ_cation-transptr_C"/>
</dbReference>
<keyword evidence="4" id="KW-0479">Metal-binding</keyword>
<feature type="transmembrane region" description="Helical" evidence="10">
    <location>
        <begin position="766"/>
        <end position="786"/>
    </location>
</feature>
<dbReference type="PRINTS" id="PR00120">
    <property type="entry name" value="HATPASE"/>
</dbReference>
<evidence type="ECO:0000256" key="7">
    <source>
        <dbReference type="ARBA" id="ARBA00022967"/>
    </source>
</evidence>
<keyword evidence="3 10" id="KW-0812">Transmembrane</keyword>
<dbReference type="Pfam" id="PF00122">
    <property type="entry name" value="E1-E2_ATPase"/>
    <property type="match status" value="1"/>
</dbReference>
<dbReference type="InterPro" id="IPR044492">
    <property type="entry name" value="P_typ_ATPase_HD_dom"/>
</dbReference>
<keyword evidence="5" id="KW-0547">Nucleotide-binding</keyword>
<dbReference type="InterPro" id="IPR001757">
    <property type="entry name" value="P_typ_ATPase"/>
</dbReference>
<dbReference type="InterPro" id="IPR023214">
    <property type="entry name" value="HAD_sf"/>
</dbReference>
<feature type="transmembrane region" description="Helical" evidence="10">
    <location>
        <begin position="275"/>
        <end position="303"/>
    </location>
</feature>
<accession>A0A7J3XYG5</accession>
<feature type="transmembrane region" description="Helical" evidence="10">
    <location>
        <begin position="855"/>
        <end position="877"/>
    </location>
</feature>
<dbReference type="AlphaFoldDB" id="A0A7J3XYG5"/>
<dbReference type="GO" id="GO:0036376">
    <property type="term" value="P:sodium ion export across plasma membrane"/>
    <property type="evidence" value="ECO:0007669"/>
    <property type="project" value="TreeGrafter"/>
</dbReference>
<dbReference type="GO" id="GO:1902600">
    <property type="term" value="P:proton transmembrane transport"/>
    <property type="evidence" value="ECO:0007669"/>
    <property type="project" value="TreeGrafter"/>
</dbReference>
<dbReference type="Gene3D" id="3.40.50.1000">
    <property type="entry name" value="HAD superfamily/HAD-like"/>
    <property type="match status" value="1"/>
</dbReference>
<feature type="transmembrane region" description="Helical" evidence="10">
    <location>
        <begin position="829"/>
        <end position="849"/>
    </location>
</feature>
<dbReference type="InterPro" id="IPR050510">
    <property type="entry name" value="Cation_transp_ATPase_P-type"/>
</dbReference>
<keyword evidence="6" id="KW-0067">ATP-binding</keyword>
<dbReference type="SFLD" id="SFLDG00002">
    <property type="entry name" value="C1.7:_P-type_atpase_like"/>
    <property type="match status" value="1"/>
</dbReference>
<dbReference type="InterPro" id="IPR036412">
    <property type="entry name" value="HAD-like_sf"/>
</dbReference>
<dbReference type="PROSITE" id="PS00154">
    <property type="entry name" value="ATPASE_E1_E2"/>
    <property type="match status" value="1"/>
</dbReference>
<evidence type="ECO:0000256" key="1">
    <source>
        <dbReference type="ARBA" id="ARBA00004651"/>
    </source>
</evidence>
<feature type="transmembrane region" description="Helical" evidence="10">
    <location>
        <begin position="792"/>
        <end position="809"/>
    </location>
</feature>
<dbReference type="InterPro" id="IPR004014">
    <property type="entry name" value="ATPase_P-typ_cation-transptr_N"/>
</dbReference>
<feature type="domain" description="Cation-transporting P-type ATPase N-terminal" evidence="11">
    <location>
        <begin position="10"/>
        <end position="82"/>
    </location>
</feature>
<feature type="transmembrane region" description="Helical" evidence="10">
    <location>
        <begin position="251"/>
        <end position="269"/>
    </location>
</feature>
<dbReference type="GO" id="GO:0046872">
    <property type="term" value="F:metal ion binding"/>
    <property type="evidence" value="ECO:0007669"/>
    <property type="project" value="UniProtKB-KW"/>
</dbReference>
<reference evidence="12" key="1">
    <citation type="journal article" date="2020" name="mSystems">
        <title>Genome- and Community-Level Interaction Insights into Carbon Utilization and Element Cycling Functions of Hydrothermarchaeota in Hydrothermal Sediment.</title>
        <authorList>
            <person name="Zhou Z."/>
            <person name="Liu Y."/>
            <person name="Xu W."/>
            <person name="Pan J."/>
            <person name="Luo Z.H."/>
            <person name="Li M."/>
        </authorList>
    </citation>
    <scope>NUCLEOTIDE SEQUENCE [LARGE SCALE GENOMIC DNA]</scope>
    <source>
        <strain evidence="12">SpSt-110</strain>
    </source>
</reference>
<dbReference type="Gene3D" id="1.20.1110.10">
    <property type="entry name" value="Calcium-transporting ATPase, transmembrane domain"/>
    <property type="match status" value="1"/>
</dbReference>
<dbReference type="PANTHER" id="PTHR43294">
    <property type="entry name" value="SODIUM/POTASSIUM-TRANSPORTING ATPASE SUBUNIT ALPHA"/>
    <property type="match status" value="1"/>
</dbReference>
<evidence type="ECO:0000313" key="12">
    <source>
        <dbReference type="EMBL" id="HHP67595.1"/>
    </source>
</evidence>
<keyword evidence="2" id="KW-1003">Cell membrane</keyword>
<dbReference type="GO" id="GO:0016887">
    <property type="term" value="F:ATP hydrolysis activity"/>
    <property type="evidence" value="ECO:0007669"/>
    <property type="project" value="InterPro"/>
</dbReference>
<dbReference type="Gene3D" id="2.70.150.10">
    <property type="entry name" value="Calcium-transporting ATPase, cytoplasmic transduction domain A"/>
    <property type="match status" value="1"/>
</dbReference>
<dbReference type="Pfam" id="PF00690">
    <property type="entry name" value="Cation_ATPase_N"/>
    <property type="match status" value="1"/>
</dbReference>
<evidence type="ECO:0000256" key="10">
    <source>
        <dbReference type="SAM" id="Phobius"/>
    </source>
</evidence>
<evidence type="ECO:0000256" key="6">
    <source>
        <dbReference type="ARBA" id="ARBA00022840"/>
    </source>
</evidence>
<evidence type="ECO:0000256" key="9">
    <source>
        <dbReference type="ARBA" id="ARBA00023136"/>
    </source>
</evidence>
<feature type="transmembrane region" description="Helical" evidence="10">
    <location>
        <begin position="57"/>
        <end position="80"/>
    </location>
</feature>
<evidence type="ECO:0000256" key="3">
    <source>
        <dbReference type="ARBA" id="ARBA00022692"/>
    </source>
</evidence>
<dbReference type="InterPro" id="IPR023299">
    <property type="entry name" value="ATPase_P-typ_cyto_dom_N"/>
</dbReference>
<dbReference type="SUPFAM" id="SSF81665">
    <property type="entry name" value="Calcium ATPase, transmembrane domain M"/>
    <property type="match status" value="1"/>
</dbReference>
<evidence type="ECO:0000256" key="5">
    <source>
        <dbReference type="ARBA" id="ARBA00022741"/>
    </source>
</evidence>
<dbReference type="PRINTS" id="PR00119">
    <property type="entry name" value="CATATPASE"/>
</dbReference>
<dbReference type="Gene3D" id="3.40.1110.10">
    <property type="entry name" value="Calcium-transporting ATPase, cytoplasmic domain N"/>
    <property type="match status" value="1"/>
</dbReference>
<dbReference type="PANTHER" id="PTHR43294:SF21">
    <property type="entry name" value="CATION TRANSPORTING ATPASE"/>
    <property type="match status" value="1"/>
</dbReference>
<dbReference type="SUPFAM" id="SSF81660">
    <property type="entry name" value="Metal cation-transporting ATPase, ATP-binding domain N"/>
    <property type="match status" value="1"/>
</dbReference>
<protein>
    <submittedName>
        <fullName evidence="12">Cation-transporting P-type ATPase</fullName>
    </submittedName>
</protein>
<dbReference type="Pfam" id="PF00689">
    <property type="entry name" value="Cation_ATPase_C"/>
    <property type="match status" value="1"/>
</dbReference>
<dbReference type="InterPro" id="IPR018303">
    <property type="entry name" value="ATPase_P-typ_P_site"/>
</dbReference>
<gene>
    <name evidence="12" type="ORF">ENM60_02220</name>
</gene>
<sequence>MSRNQGEGVNWHTLGVEEALRRLRSSLEGLTEDEAERRLRVYGPNTVEARRKSPLRIFASQFTNPLIIILIAASIISAILGEVVDFLLIMVVVILMGVMGFAQEYKAEKTLAALKKLASPTAKVLRGGVIKVVEASRLVPGDIVLLDEGDRVPADLRLISSDNLEVDESTLTGESTPVLKDHSKILPEDTPLPERVNMAYAGTSVVKGRGRGLVVATGSRTMLGEIARAVSEAEEAPTPLEVELGDLGRKIGLVILGISAVVFASTILIEKAGILISLLIAVSLAVAAVPEGLPAIATGLMAIGARRMAERKALVRTLAAVEALGSVNVICTDKTGTVTRGEMMVKYLWTPDGEYEFSGEGFKLDGDVRRVSGGGAGVLPRIGELALAHTSFTVDPSSLAELAVRKSPTELAVFVMGYKILKPGSLDGVKARYRLVAENPFDRFRKMRSTVHEVDGKLISIVTGAPETVLGNSRKVLRGGVEVELEEPYVREVTVKIEDYSSRGFRVVALAYKHIRDLGDNPESDLVFLGLMAIIDPPRENVRMAVEEARRMGVRTIMVTGDHKLTAMAVARMIGLDVGEENVLEGWQLDKISDDELVNIVDKIKVYARVTPEHKLRIVRALKKKGYRVAMTGDGVNDAPALKEADVGVAMGVRGTDVAKEVSKLVLLDDNYATIVEAIKMGRWIYENLKKPINYLLPCNFGEVAAVFGAEILGLPYVFEPVQLLWINLTTDSLPALALGLEPPEPGLYDKPPRPRTARLVSKMKLLYNILIGIVIAGFTLGFFAVSLDRGLVYARTVAFTTIAFSEFGRALASRSEQTPLSRLPWNKWLPLALAGSVGLQLAVLYTPLNALFHVAPLEASTIVLIAVLPSLVLITVEELRKRFFVLK</sequence>
<evidence type="ECO:0000256" key="4">
    <source>
        <dbReference type="ARBA" id="ARBA00022723"/>
    </source>
</evidence>
<dbReference type="Pfam" id="PF13246">
    <property type="entry name" value="Cation_ATPase"/>
    <property type="match status" value="1"/>
</dbReference>
<name>A0A7J3XYG5_9CREN</name>
<evidence type="ECO:0000256" key="2">
    <source>
        <dbReference type="ARBA" id="ARBA00022475"/>
    </source>
</evidence>
<dbReference type="SFLD" id="SFLDF00027">
    <property type="entry name" value="p-type_atpase"/>
    <property type="match status" value="1"/>
</dbReference>
<keyword evidence="9 10" id="KW-0472">Membrane</keyword>
<keyword evidence="8 10" id="KW-1133">Transmembrane helix</keyword>
<dbReference type="GO" id="GO:0005391">
    <property type="term" value="F:P-type sodium:potassium-exchanging transporter activity"/>
    <property type="evidence" value="ECO:0007669"/>
    <property type="project" value="TreeGrafter"/>
</dbReference>
<dbReference type="InterPro" id="IPR059000">
    <property type="entry name" value="ATPase_P-type_domA"/>
</dbReference>
<dbReference type="SUPFAM" id="SSF56784">
    <property type="entry name" value="HAD-like"/>
    <property type="match status" value="1"/>
</dbReference>